<keyword evidence="2" id="KW-1185">Reference proteome</keyword>
<dbReference type="EMBL" id="BMYO01000004">
    <property type="protein sequence ID" value="GHD61526.1"/>
    <property type="molecule type" value="Genomic_DNA"/>
</dbReference>
<name>A0ABQ3H0D4_9NEIS</name>
<evidence type="ECO:0008006" key="3">
    <source>
        <dbReference type="Google" id="ProtNLM"/>
    </source>
</evidence>
<dbReference type="PROSITE" id="PS51257">
    <property type="entry name" value="PROKAR_LIPOPROTEIN"/>
    <property type="match status" value="1"/>
</dbReference>
<sequence>MKALALCLPLLLAACGDFEDGTRGPQPVPGSSADWRNYGEPDGMKVDVDVNSISHRDRAGSTQYTYVWMRQTFAEDQIDGESKGRYRVKYARQAIDCPSGRMAGIAVSLRTPDGEEIARYDVPGFQWEFAAPEPDSYGADFVRQVCKMMADKAQNKE</sequence>
<organism evidence="1 2">
    <name type="scientific">Jeongeupia chitinilytica</name>
    <dbReference type="NCBI Taxonomy" id="1041641"/>
    <lineage>
        <taxon>Bacteria</taxon>
        <taxon>Pseudomonadati</taxon>
        <taxon>Pseudomonadota</taxon>
        <taxon>Betaproteobacteria</taxon>
        <taxon>Neisseriales</taxon>
        <taxon>Chitinibacteraceae</taxon>
        <taxon>Jeongeupia</taxon>
    </lineage>
</organism>
<proteinExistence type="predicted"/>
<dbReference type="Proteomes" id="UP000604737">
    <property type="component" value="Unassembled WGS sequence"/>
</dbReference>
<evidence type="ECO:0000313" key="2">
    <source>
        <dbReference type="Proteomes" id="UP000604737"/>
    </source>
</evidence>
<protein>
    <recommendedName>
        <fullName evidence="3">Lipoprotein</fullName>
    </recommendedName>
</protein>
<reference evidence="2" key="1">
    <citation type="journal article" date="2019" name="Int. J. Syst. Evol. Microbiol.">
        <title>The Global Catalogue of Microorganisms (GCM) 10K type strain sequencing project: providing services to taxonomists for standard genome sequencing and annotation.</title>
        <authorList>
            <consortium name="The Broad Institute Genomics Platform"/>
            <consortium name="The Broad Institute Genome Sequencing Center for Infectious Disease"/>
            <person name="Wu L."/>
            <person name="Ma J."/>
        </authorList>
    </citation>
    <scope>NUCLEOTIDE SEQUENCE [LARGE SCALE GENOMIC DNA]</scope>
    <source>
        <strain evidence="2">KCTC 23701</strain>
    </source>
</reference>
<accession>A0ABQ3H0D4</accession>
<evidence type="ECO:0000313" key="1">
    <source>
        <dbReference type="EMBL" id="GHD61526.1"/>
    </source>
</evidence>
<comment type="caution">
    <text evidence="1">The sequence shown here is derived from an EMBL/GenBank/DDBJ whole genome shotgun (WGS) entry which is preliminary data.</text>
</comment>
<gene>
    <name evidence="1" type="ORF">GCM10007350_16010</name>
</gene>
<dbReference type="RefSeq" id="WP_189459779.1">
    <property type="nucleotide sequence ID" value="NZ_BMYO01000004.1"/>
</dbReference>